<keyword evidence="4" id="KW-0808">Transferase</keyword>
<dbReference type="SUPFAM" id="SSF55785">
    <property type="entry name" value="PYP-like sensor domain (PAS domain)"/>
    <property type="match status" value="1"/>
</dbReference>
<evidence type="ECO:0000256" key="6">
    <source>
        <dbReference type="SAM" id="MobiDB-lite"/>
    </source>
</evidence>
<dbReference type="eggNOG" id="COG5002">
    <property type="taxonomic scope" value="Bacteria"/>
</dbReference>
<dbReference type="NCBIfam" id="TIGR00229">
    <property type="entry name" value="sensory_box"/>
    <property type="match status" value="1"/>
</dbReference>
<evidence type="ECO:0000259" key="8">
    <source>
        <dbReference type="PROSITE" id="PS50112"/>
    </source>
</evidence>
<dbReference type="Gene3D" id="1.10.287.130">
    <property type="match status" value="1"/>
</dbReference>
<dbReference type="SMART" id="SM00091">
    <property type="entry name" value="PAS"/>
    <property type="match status" value="2"/>
</dbReference>
<dbReference type="PANTHER" id="PTHR43047:SF72">
    <property type="entry name" value="OSMOSENSING HISTIDINE PROTEIN KINASE SLN1"/>
    <property type="match status" value="1"/>
</dbReference>
<dbReference type="InterPro" id="IPR036890">
    <property type="entry name" value="HATPase_C_sf"/>
</dbReference>
<dbReference type="SUPFAM" id="SSF47384">
    <property type="entry name" value="Homodimeric domain of signal transducing histidine kinase"/>
    <property type="match status" value="1"/>
</dbReference>
<dbReference type="InterPro" id="IPR004358">
    <property type="entry name" value="Sig_transdc_His_kin-like_C"/>
</dbReference>
<comment type="catalytic activity">
    <reaction evidence="1">
        <text>ATP + protein L-histidine = ADP + protein N-phospho-L-histidine.</text>
        <dbReference type="EC" id="2.7.13.3"/>
    </reaction>
</comment>
<feature type="region of interest" description="Disordered" evidence="6">
    <location>
        <begin position="510"/>
        <end position="535"/>
    </location>
</feature>
<dbReference type="Proteomes" id="UP000004291">
    <property type="component" value="Chromosome"/>
</dbReference>
<feature type="region of interest" description="Disordered" evidence="6">
    <location>
        <begin position="564"/>
        <end position="787"/>
    </location>
</feature>
<dbReference type="PANTHER" id="PTHR43047">
    <property type="entry name" value="TWO-COMPONENT HISTIDINE PROTEIN KINASE"/>
    <property type="match status" value="1"/>
</dbReference>
<dbReference type="Pfam" id="PF00989">
    <property type="entry name" value="PAS"/>
    <property type="match status" value="1"/>
</dbReference>
<evidence type="ECO:0000313" key="9">
    <source>
        <dbReference type="EMBL" id="EDQ34678.2"/>
    </source>
</evidence>
<dbReference type="PRINTS" id="PR00344">
    <property type="entry name" value="BCTRLSENSOR"/>
</dbReference>
<protein>
    <recommendedName>
        <fullName evidence="2">histidine kinase</fullName>
        <ecNumber evidence="2">2.7.13.3</ecNumber>
    </recommendedName>
</protein>
<dbReference type="SUPFAM" id="SSF55874">
    <property type="entry name" value="ATPase domain of HSP90 chaperone/DNA topoisomerase II/histidine kinase"/>
    <property type="match status" value="1"/>
</dbReference>
<dbReference type="CDD" id="cd00075">
    <property type="entry name" value="HATPase"/>
    <property type="match status" value="1"/>
</dbReference>
<dbReference type="GO" id="GO:0006355">
    <property type="term" value="P:regulation of DNA-templated transcription"/>
    <property type="evidence" value="ECO:0007669"/>
    <property type="project" value="InterPro"/>
</dbReference>
<evidence type="ECO:0000256" key="4">
    <source>
        <dbReference type="ARBA" id="ARBA00022679"/>
    </source>
</evidence>
<reference evidence="9 10" key="1">
    <citation type="submission" date="2007-10" db="EMBL/GenBank/DDBJ databases">
        <authorList>
            <person name="Wagner-Dobler I."/>
            <person name="Ferriera S."/>
            <person name="Johnson J."/>
            <person name="Kravitz S."/>
            <person name="Beeson K."/>
            <person name="Sutton G."/>
            <person name="Rogers Y.-H."/>
            <person name="Friedman R."/>
            <person name="Frazier M."/>
            <person name="Venter J.C."/>
        </authorList>
    </citation>
    <scope>NUCLEOTIDE SEQUENCE [LARGE SCALE GENOMIC DNA]</scope>
    <source>
        <strain evidence="9 10">DFL-43</strain>
    </source>
</reference>
<reference evidence="9 10" key="2">
    <citation type="submission" date="2012-06" db="EMBL/GenBank/DDBJ databases">
        <authorList>
            <person name="Fiebig A."/>
        </authorList>
    </citation>
    <scope>NUCLEOTIDE SEQUENCE [LARGE SCALE GENOMIC DNA]</scope>
    <source>
        <strain evidence="9 10">DFL-43</strain>
    </source>
</reference>
<feature type="compositionally biased region" description="Basic and acidic residues" evidence="6">
    <location>
        <begin position="726"/>
        <end position="742"/>
    </location>
</feature>
<dbReference type="InterPro" id="IPR003594">
    <property type="entry name" value="HATPase_dom"/>
</dbReference>
<dbReference type="SMART" id="SM00388">
    <property type="entry name" value="HisKA"/>
    <property type="match status" value="1"/>
</dbReference>
<dbReference type="EMBL" id="ABIA03000002">
    <property type="protein sequence ID" value="EDQ34678.2"/>
    <property type="molecule type" value="Genomic_DNA"/>
</dbReference>
<dbReference type="EC" id="2.7.13.3" evidence="2"/>
<evidence type="ECO:0000313" key="10">
    <source>
        <dbReference type="Proteomes" id="UP000004291"/>
    </source>
</evidence>
<organism evidence="9 10">
    <name type="scientific">Hoeflea phototrophica (strain DSM 17068 / NCIMB 14078 / DFL-43)</name>
    <dbReference type="NCBI Taxonomy" id="411684"/>
    <lineage>
        <taxon>Bacteria</taxon>
        <taxon>Pseudomonadati</taxon>
        <taxon>Pseudomonadota</taxon>
        <taxon>Alphaproteobacteria</taxon>
        <taxon>Hyphomicrobiales</taxon>
        <taxon>Rhizobiaceae</taxon>
        <taxon>Hoeflea</taxon>
    </lineage>
</organism>
<dbReference type="CDD" id="cd00082">
    <property type="entry name" value="HisKA"/>
    <property type="match status" value="1"/>
</dbReference>
<dbReference type="eggNOG" id="COG3170">
    <property type="taxonomic scope" value="Bacteria"/>
</dbReference>
<dbReference type="SMART" id="SM00387">
    <property type="entry name" value="HATPase_c"/>
    <property type="match status" value="1"/>
</dbReference>
<dbReference type="RefSeq" id="WP_040449021.1">
    <property type="nucleotide sequence ID" value="NZ_CM002917.1"/>
</dbReference>
<dbReference type="PROSITE" id="PS50109">
    <property type="entry name" value="HIS_KIN"/>
    <property type="match status" value="1"/>
</dbReference>
<feature type="region of interest" description="Disordered" evidence="6">
    <location>
        <begin position="240"/>
        <end position="281"/>
    </location>
</feature>
<feature type="domain" description="Histidine kinase" evidence="7">
    <location>
        <begin position="1086"/>
        <end position="1307"/>
    </location>
</feature>
<evidence type="ECO:0000256" key="3">
    <source>
        <dbReference type="ARBA" id="ARBA00022553"/>
    </source>
</evidence>
<keyword evidence="3" id="KW-0597">Phosphoprotein</keyword>
<dbReference type="InterPro" id="IPR000014">
    <property type="entry name" value="PAS"/>
</dbReference>
<dbReference type="HOGENOM" id="CLU_000445_23_0_5"/>
<dbReference type="PROSITE" id="PS50112">
    <property type="entry name" value="PAS"/>
    <property type="match status" value="1"/>
</dbReference>
<dbReference type="InterPro" id="IPR036097">
    <property type="entry name" value="HisK_dim/P_sf"/>
</dbReference>
<dbReference type="GO" id="GO:0005886">
    <property type="term" value="C:plasma membrane"/>
    <property type="evidence" value="ECO:0007669"/>
    <property type="project" value="TreeGrafter"/>
</dbReference>
<dbReference type="GO" id="GO:0000155">
    <property type="term" value="F:phosphorelay sensor kinase activity"/>
    <property type="evidence" value="ECO:0007669"/>
    <property type="project" value="InterPro"/>
</dbReference>
<comment type="caution">
    <text evidence="9">The sequence shown here is derived from an EMBL/GenBank/DDBJ whole genome shotgun (WGS) entry which is preliminary data.</text>
</comment>
<dbReference type="InterPro" id="IPR035965">
    <property type="entry name" value="PAS-like_dom_sf"/>
</dbReference>
<evidence type="ECO:0000259" key="7">
    <source>
        <dbReference type="PROSITE" id="PS50109"/>
    </source>
</evidence>
<feature type="compositionally biased region" description="Acidic residues" evidence="6">
    <location>
        <begin position="599"/>
        <end position="616"/>
    </location>
</feature>
<feature type="compositionally biased region" description="Basic and acidic residues" evidence="6">
    <location>
        <begin position="632"/>
        <end position="652"/>
    </location>
</feature>
<dbReference type="Gene3D" id="3.30.565.10">
    <property type="entry name" value="Histidine kinase-like ATPase, C-terminal domain"/>
    <property type="match status" value="1"/>
</dbReference>
<dbReference type="GO" id="GO:0009927">
    <property type="term" value="F:histidine phosphotransfer kinase activity"/>
    <property type="evidence" value="ECO:0007669"/>
    <property type="project" value="TreeGrafter"/>
</dbReference>
<dbReference type="InterPro" id="IPR003661">
    <property type="entry name" value="HisK_dim/P_dom"/>
</dbReference>
<dbReference type="Pfam" id="PF00512">
    <property type="entry name" value="HisKA"/>
    <property type="match status" value="1"/>
</dbReference>
<gene>
    <name evidence="9" type="ORF">HPDFL43_00735</name>
</gene>
<dbReference type="Gene3D" id="3.30.450.20">
    <property type="entry name" value="PAS domain"/>
    <property type="match status" value="1"/>
</dbReference>
<feature type="compositionally biased region" description="Low complexity" evidence="6">
    <location>
        <begin position="745"/>
        <end position="757"/>
    </location>
</feature>
<dbReference type="STRING" id="411684.HPDFL43_00735"/>
<feature type="compositionally biased region" description="Basic and acidic residues" evidence="6">
    <location>
        <begin position="761"/>
        <end position="780"/>
    </location>
</feature>
<evidence type="ECO:0000256" key="5">
    <source>
        <dbReference type="ARBA" id="ARBA00022777"/>
    </source>
</evidence>
<dbReference type="CDD" id="cd00130">
    <property type="entry name" value="PAS"/>
    <property type="match status" value="1"/>
</dbReference>
<sequence length="1311" mass="140201">MQAHHYPFIDLAVHRAVRERFANGDAVAVLSPDLEAVLWANGAAAELFGFETIYDILDEGLSNQPVIKRQIASALSGVDRTGKPQSFMMRLGRGFSRTMTPASLETIILPDGAQAFMITSHAKSILAPAARARQIISGFEGTGTHVAVLDAMGIVLAASRTFDTIGLDPVAIERMIADVAGEEDRLVKRMVEAREGAMPAAIGRLTDSPLLHLLFAVEPSAYEDTLEDAEAPEDRIVPAFSEPQDDDAVVTESDAQSDLADADESETMESGGAEADEAEGGFDAKRVRTELGQHIQPAPEESRLPEPFAEARGIAFSPVPEEPEEAGRPRNETGPASDGTDTASELTGREPDDTADTDARPWEHEQATALPSQPADPAKTPNKAGDAEFRFDPNAKPTRFVWKIDRGGAFSEVSAEFAAAVGPNAADIIGRKFPDIANVFNLDPDHVIIEALNRRDTWSGKTVFWPIQGTNLVTPVDLAALPTYTRDRQFDGFRGFGIVRSGETRTDPEAIGLALSPGAPVSTSPHQDTDAEAETDQAELLDIDGAVDAETEEDLADLARLDGADPATIGHSDAPDAPDVQDSEVPSAETVTESPESADAPEDASTDVADADIDADDPFRGEKPAIRLVETPMRRNSDKVIDLQTRRERSARESLSAGEQAAFREIGARLSDAGGSDDKADETGEPPRFGKRQPPLEADSDVRDIEVDFDGKAHTADGIRSAGDAVSRDDEASFEDDARADLEDSSATAAEASEQTTGIDAARDEASATDERSTEGREAEDAPVPATPWPSAFALPPRQVMHAGLNASLIDAIPSPLLVHAADTLIHANPEFLELTGYGSLEALSEAGGLDHLLERSGDDGQLEDGSLTVRRGDGASRKVSARLRSVNWGDAHALLLALAPATESAPEADQAESPAPVAQLIATNDMDIDPAQAGSSDALAIEAEELRSILETATDGVVILDNDGTIRSMNGSAFALFNYDEHDTLHQPFAMLFAHESQRAVMDYISGLAEHGVSSVLNDGREVIGREASGGFLPLFMTIGRLSRSNGYCAVLRDITQWKRTEEELRTAKRDAETANSHKSDFLARVSHEIRTPLNAIIGFSEMMSEERFGPIGSPRYLEYAHDIGNSGKHVLDIVNDLLDISKIEAGQVDMEFTAVSLNDHLAESVSLLQPMANSQRVIIRTSLSESVPDVVADQRSVKQIALNLLSNAIRYTPSGGQIVVSTSYEPSGNVVIRIRDTGIGMNRKELEQAMKPFGQVGAGPRQRGEGTGLGLPLTKAMVEANRAQFDIVSAAGEGTLVSIAFPPQRVLAD</sequence>
<name>A9CZ05_HOEPD</name>
<accession>A9CZ05</accession>
<dbReference type="OrthoDB" id="9801651at2"/>
<feature type="domain" description="PAS" evidence="8">
    <location>
        <begin position="943"/>
        <end position="1013"/>
    </location>
</feature>
<dbReference type="Pfam" id="PF02518">
    <property type="entry name" value="HATPase_c"/>
    <property type="match status" value="1"/>
</dbReference>
<keyword evidence="10" id="KW-1185">Reference proteome</keyword>
<dbReference type="InterPro" id="IPR005467">
    <property type="entry name" value="His_kinase_dom"/>
</dbReference>
<feature type="region of interest" description="Disordered" evidence="6">
    <location>
        <begin position="317"/>
        <end position="392"/>
    </location>
</feature>
<feature type="compositionally biased region" description="Basic and acidic residues" evidence="6">
    <location>
        <begin position="347"/>
        <end position="366"/>
    </location>
</feature>
<dbReference type="Pfam" id="PF13188">
    <property type="entry name" value="PAS_8"/>
    <property type="match status" value="1"/>
</dbReference>
<evidence type="ECO:0000256" key="2">
    <source>
        <dbReference type="ARBA" id="ARBA00012438"/>
    </source>
</evidence>
<feature type="compositionally biased region" description="Basic and acidic residues" evidence="6">
    <location>
        <begin position="700"/>
        <end position="717"/>
    </location>
</feature>
<evidence type="ECO:0000256" key="1">
    <source>
        <dbReference type="ARBA" id="ARBA00000085"/>
    </source>
</evidence>
<dbReference type="InterPro" id="IPR013767">
    <property type="entry name" value="PAS_fold"/>
</dbReference>
<keyword evidence="5" id="KW-0418">Kinase</keyword>
<proteinExistence type="predicted"/>